<keyword evidence="2" id="KW-0812">Transmembrane</keyword>
<protein>
    <submittedName>
        <fullName evidence="3">Uncharacterized protein</fullName>
    </submittedName>
</protein>
<dbReference type="KEGG" id="amuc:Pan181_13920"/>
<feature type="transmembrane region" description="Helical" evidence="2">
    <location>
        <begin position="147"/>
        <end position="169"/>
    </location>
</feature>
<dbReference type="Proteomes" id="UP000315750">
    <property type="component" value="Chromosome"/>
</dbReference>
<reference evidence="3 4" key="1">
    <citation type="submission" date="2019-02" db="EMBL/GenBank/DDBJ databases">
        <title>Deep-cultivation of Planctomycetes and their phenomic and genomic characterization uncovers novel biology.</title>
        <authorList>
            <person name="Wiegand S."/>
            <person name="Jogler M."/>
            <person name="Boedeker C."/>
            <person name="Pinto D."/>
            <person name="Vollmers J."/>
            <person name="Rivas-Marin E."/>
            <person name="Kohn T."/>
            <person name="Peeters S.H."/>
            <person name="Heuer A."/>
            <person name="Rast P."/>
            <person name="Oberbeckmann S."/>
            <person name="Bunk B."/>
            <person name="Jeske O."/>
            <person name="Meyerdierks A."/>
            <person name="Storesund J.E."/>
            <person name="Kallscheuer N."/>
            <person name="Luecker S."/>
            <person name="Lage O.M."/>
            <person name="Pohl T."/>
            <person name="Merkel B.J."/>
            <person name="Hornburger P."/>
            <person name="Mueller R.-W."/>
            <person name="Bruemmer F."/>
            <person name="Labrenz M."/>
            <person name="Spormann A.M."/>
            <person name="Op den Camp H."/>
            <person name="Overmann J."/>
            <person name="Amann R."/>
            <person name="Jetten M.S.M."/>
            <person name="Mascher T."/>
            <person name="Medema M.H."/>
            <person name="Devos D.P."/>
            <person name="Kaster A.-K."/>
            <person name="Ovreas L."/>
            <person name="Rohde M."/>
            <person name="Galperin M.Y."/>
            <person name="Jogler C."/>
        </authorList>
    </citation>
    <scope>NUCLEOTIDE SEQUENCE [LARGE SCALE GENOMIC DNA]</scope>
    <source>
        <strain evidence="3 4">Pan181</strain>
    </source>
</reference>
<keyword evidence="4" id="KW-1185">Reference proteome</keyword>
<feature type="transmembrane region" description="Helical" evidence="2">
    <location>
        <begin position="110"/>
        <end position="135"/>
    </location>
</feature>
<name>A0A518AKI1_9BACT</name>
<dbReference type="EMBL" id="CP036278">
    <property type="protein sequence ID" value="QDU55206.1"/>
    <property type="molecule type" value="Genomic_DNA"/>
</dbReference>
<accession>A0A518AKI1</accession>
<keyword evidence="2" id="KW-1133">Transmembrane helix</keyword>
<feature type="region of interest" description="Disordered" evidence="1">
    <location>
        <begin position="179"/>
        <end position="202"/>
    </location>
</feature>
<feature type="transmembrane region" description="Helical" evidence="2">
    <location>
        <begin position="6"/>
        <end position="25"/>
    </location>
</feature>
<feature type="compositionally biased region" description="Polar residues" evidence="1">
    <location>
        <begin position="189"/>
        <end position="202"/>
    </location>
</feature>
<gene>
    <name evidence="3" type="ORF">Pan181_13920</name>
</gene>
<evidence type="ECO:0000256" key="2">
    <source>
        <dbReference type="SAM" id="Phobius"/>
    </source>
</evidence>
<dbReference type="AlphaFoldDB" id="A0A518AKI1"/>
<dbReference type="RefSeq" id="WP_145246090.1">
    <property type="nucleotide sequence ID" value="NZ_CP036278.1"/>
</dbReference>
<evidence type="ECO:0000256" key="1">
    <source>
        <dbReference type="SAM" id="MobiDB-lite"/>
    </source>
</evidence>
<evidence type="ECO:0000313" key="3">
    <source>
        <dbReference type="EMBL" id="QDU55206.1"/>
    </source>
</evidence>
<evidence type="ECO:0000313" key="4">
    <source>
        <dbReference type="Proteomes" id="UP000315750"/>
    </source>
</evidence>
<organism evidence="3 4">
    <name type="scientific">Aeoliella mucimassa</name>
    <dbReference type="NCBI Taxonomy" id="2527972"/>
    <lineage>
        <taxon>Bacteria</taxon>
        <taxon>Pseudomonadati</taxon>
        <taxon>Planctomycetota</taxon>
        <taxon>Planctomycetia</taxon>
        <taxon>Pirellulales</taxon>
        <taxon>Lacipirellulaceae</taxon>
        <taxon>Aeoliella</taxon>
    </lineage>
</organism>
<sequence>MIQFFSVMVVLIFMLVGWACALIALRAMFAATSDQTVKPSREFSLVDLMALFVAVLPPLLLFSSTASFPHFDWQTKLIFGGLLMLVFARAWWRAVLLLTQLRINQSVRRFAFLAIILPVILVGTVVVAGGVLTVYPALTYAKLANDGWLLTMSQIGGLGYAMQLAVHWVKLGSPEWQPASEPEARLDSATPSRAQFNQRPLL</sequence>
<feature type="transmembrane region" description="Helical" evidence="2">
    <location>
        <begin position="45"/>
        <end position="65"/>
    </location>
</feature>
<proteinExistence type="predicted"/>
<keyword evidence="2" id="KW-0472">Membrane</keyword>
<feature type="transmembrane region" description="Helical" evidence="2">
    <location>
        <begin position="77"/>
        <end position="98"/>
    </location>
</feature>